<evidence type="ECO:0000313" key="16">
    <source>
        <dbReference type="Proteomes" id="UP000054217"/>
    </source>
</evidence>
<dbReference type="PROSITE" id="PS00086">
    <property type="entry name" value="CYTOCHROME_P450"/>
    <property type="match status" value="1"/>
</dbReference>
<accession>A0A0C3KLH1</accession>
<evidence type="ECO:0000313" key="15">
    <source>
        <dbReference type="EMBL" id="KIO10452.1"/>
    </source>
</evidence>
<keyword evidence="8" id="KW-1133">Transmembrane helix</keyword>
<dbReference type="STRING" id="870435.A0A0C3KLH1"/>
<reference evidence="15 16" key="1">
    <citation type="submission" date="2014-04" db="EMBL/GenBank/DDBJ databases">
        <authorList>
            <consortium name="DOE Joint Genome Institute"/>
            <person name="Kuo A."/>
            <person name="Kohler A."/>
            <person name="Costa M.D."/>
            <person name="Nagy L.G."/>
            <person name="Floudas D."/>
            <person name="Copeland A."/>
            <person name="Barry K.W."/>
            <person name="Cichocki N."/>
            <person name="Veneault-Fourrey C."/>
            <person name="LaButti K."/>
            <person name="Lindquist E.A."/>
            <person name="Lipzen A."/>
            <person name="Lundell T."/>
            <person name="Morin E."/>
            <person name="Murat C."/>
            <person name="Sun H."/>
            <person name="Tunlid A."/>
            <person name="Henrissat B."/>
            <person name="Grigoriev I.V."/>
            <person name="Hibbett D.S."/>
            <person name="Martin F."/>
            <person name="Nordberg H.P."/>
            <person name="Cantor M.N."/>
            <person name="Hua S.X."/>
        </authorList>
    </citation>
    <scope>NUCLEOTIDE SEQUENCE [LARGE SCALE GENOMIC DNA]</scope>
    <source>
        <strain evidence="15 16">Marx 270</strain>
    </source>
</reference>
<dbReference type="InterPro" id="IPR001128">
    <property type="entry name" value="Cyt_P450"/>
</dbReference>
<evidence type="ECO:0000256" key="12">
    <source>
        <dbReference type="ARBA" id="ARBA00023136"/>
    </source>
</evidence>
<evidence type="ECO:0000256" key="13">
    <source>
        <dbReference type="PIRSR" id="PIRSR602403-1"/>
    </source>
</evidence>
<keyword evidence="5 13" id="KW-0349">Heme</keyword>
<dbReference type="Gene3D" id="1.10.630.10">
    <property type="entry name" value="Cytochrome P450"/>
    <property type="match status" value="1"/>
</dbReference>
<dbReference type="GO" id="GO:0016020">
    <property type="term" value="C:membrane"/>
    <property type="evidence" value="ECO:0007669"/>
    <property type="project" value="UniProtKB-SubCell"/>
</dbReference>
<evidence type="ECO:0000256" key="2">
    <source>
        <dbReference type="ARBA" id="ARBA00004370"/>
    </source>
</evidence>
<evidence type="ECO:0000256" key="9">
    <source>
        <dbReference type="ARBA" id="ARBA00023002"/>
    </source>
</evidence>
<evidence type="ECO:0000256" key="7">
    <source>
        <dbReference type="ARBA" id="ARBA00022723"/>
    </source>
</evidence>
<dbReference type="GO" id="GO:0020037">
    <property type="term" value="F:heme binding"/>
    <property type="evidence" value="ECO:0007669"/>
    <property type="project" value="InterPro"/>
</dbReference>
<dbReference type="Pfam" id="PF00067">
    <property type="entry name" value="p450"/>
    <property type="match status" value="1"/>
</dbReference>
<evidence type="ECO:0000256" key="14">
    <source>
        <dbReference type="RuleBase" id="RU000461"/>
    </source>
</evidence>
<keyword evidence="6" id="KW-0812">Transmembrane</keyword>
<dbReference type="GO" id="GO:0004497">
    <property type="term" value="F:monooxygenase activity"/>
    <property type="evidence" value="ECO:0007669"/>
    <property type="project" value="UniProtKB-KW"/>
</dbReference>
<feature type="binding site" description="axial binding residue" evidence="13">
    <location>
        <position position="477"/>
    </location>
    <ligand>
        <name>heme</name>
        <dbReference type="ChEBI" id="CHEBI:30413"/>
    </ligand>
    <ligandPart>
        <name>Fe</name>
        <dbReference type="ChEBI" id="CHEBI:18248"/>
    </ligandPart>
</feature>
<keyword evidence="10 13" id="KW-0408">Iron</keyword>
<evidence type="ECO:0000256" key="8">
    <source>
        <dbReference type="ARBA" id="ARBA00022989"/>
    </source>
</evidence>
<dbReference type="GO" id="GO:0016705">
    <property type="term" value="F:oxidoreductase activity, acting on paired donors, with incorporation or reduction of molecular oxygen"/>
    <property type="evidence" value="ECO:0007669"/>
    <property type="project" value="InterPro"/>
</dbReference>
<protein>
    <recommendedName>
        <fullName evidence="17">Cytochrome P450</fullName>
    </recommendedName>
</protein>
<dbReference type="PANTHER" id="PTHR24305">
    <property type="entry name" value="CYTOCHROME P450"/>
    <property type="match status" value="1"/>
</dbReference>
<evidence type="ECO:0008006" key="17">
    <source>
        <dbReference type="Google" id="ProtNLM"/>
    </source>
</evidence>
<dbReference type="InterPro" id="IPR050121">
    <property type="entry name" value="Cytochrome_P450_monoxygenase"/>
</dbReference>
<evidence type="ECO:0000256" key="10">
    <source>
        <dbReference type="ARBA" id="ARBA00023004"/>
    </source>
</evidence>
<dbReference type="AlphaFoldDB" id="A0A0C3KLH1"/>
<dbReference type="GO" id="GO:0005506">
    <property type="term" value="F:iron ion binding"/>
    <property type="evidence" value="ECO:0007669"/>
    <property type="project" value="InterPro"/>
</dbReference>
<keyword evidence="9 14" id="KW-0560">Oxidoreductase</keyword>
<dbReference type="Proteomes" id="UP000054217">
    <property type="component" value="Unassembled WGS sequence"/>
</dbReference>
<evidence type="ECO:0000256" key="3">
    <source>
        <dbReference type="ARBA" id="ARBA00004721"/>
    </source>
</evidence>
<dbReference type="InterPro" id="IPR002403">
    <property type="entry name" value="Cyt_P450_E_grp-IV"/>
</dbReference>
<organism evidence="15 16">
    <name type="scientific">Pisolithus tinctorius Marx 270</name>
    <dbReference type="NCBI Taxonomy" id="870435"/>
    <lineage>
        <taxon>Eukaryota</taxon>
        <taxon>Fungi</taxon>
        <taxon>Dikarya</taxon>
        <taxon>Basidiomycota</taxon>
        <taxon>Agaricomycotina</taxon>
        <taxon>Agaricomycetes</taxon>
        <taxon>Agaricomycetidae</taxon>
        <taxon>Boletales</taxon>
        <taxon>Sclerodermatineae</taxon>
        <taxon>Pisolithaceae</taxon>
        <taxon>Pisolithus</taxon>
    </lineage>
</organism>
<dbReference type="PRINTS" id="PR00465">
    <property type="entry name" value="EP450IV"/>
</dbReference>
<dbReference type="PRINTS" id="PR00385">
    <property type="entry name" value="P450"/>
</dbReference>
<reference evidence="16" key="2">
    <citation type="submission" date="2015-01" db="EMBL/GenBank/DDBJ databases">
        <title>Evolutionary Origins and Diversification of the Mycorrhizal Mutualists.</title>
        <authorList>
            <consortium name="DOE Joint Genome Institute"/>
            <consortium name="Mycorrhizal Genomics Consortium"/>
            <person name="Kohler A."/>
            <person name="Kuo A."/>
            <person name="Nagy L.G."/>
            <person name="Floudas D."/>
            <person name="Copeland A."/>
            <person name="Barry K.W."/>
            <person name="Cichocki N."/>
            <person name="Veneault-Fourrey C."/>
            <person name="LaButti K."/>
            <person name="Lindquist E.A."/>
            <person name="Lipzen A."/>
            <person name="Lundell T."/>
            <person name="Morin E."/>
            <person name="Murat C."/>
            <person name="Riley R."/>
            <person name="Ohm R."/>
            <person name="Sun H."/>
            <person name="Tunlid A."/>
            <person name="Henrissat B."/>
            <person name="Grigoriev I.V."/>
            <person name="Hibbett D.S."/>
            <person name="Martin F."/>
        </authorList>
    </citation>
    <scope>NUCLEOTIDE SEQUENCE [LARGE SCALE GENOMIC DNA]</scope>
    <source>
        <strain evidence="16">Marx 270</strain>
    </source>
</reference>
<dbReference type="InterPro" id="IPR036396">
    <property type="entry name" value="Cyt_P450_sf"/>
</dbReference>
<dbReference type="PANTHER" id="PTHR24305:SF166">
    <property type="entry name" value="CYTOCHROME P450 12A4, MITOCHONDRIAL-RELATED"/>
    <property type="match status" value="1"/>
</dbReference>
<dbReference type="HOGENOM" id="CLU_001570_5_11_1"/>
<evidence type="ECO:0000256" key="4">
    <source>
        <dbReference type="ARBA" id="ARBA00010617"/>
    </source>
</evidence>
<keyword evidence="16" id="KW-1185">Reference proteome</keyword>
<evidence type="ECO:0000256" key="5">
    <source>
        <dbReference type="ARBA" id="ARBA00022617"/>
    </source>
</evidence>
<name>A0A0C3KLH1_PISTI</name>
<proteinExistence type="inferred from homology"/>
<keyword evidence="7 13" id="KW-0479">Metal-binding</keyword>
<dbReference type="SUPFAM" id="SSF48264">
    <property type="entry name" value="Cytochrome P450"/>
    <property type="match status" value="1"/>
</dbReference>
<gene>
    <name evidence="15" type="ORF">M404DRAFT_907966</name>
</gene>
<dbReference type="OrthoDB" id="1470350at2759"/>
<keyword evidence="12" id="KW-0472">Membrane</keyword>
<dbReference type="CDD" id="cd11069">
    <property type="entry name" value="CYP_FUM15-like"/>
    <property type="match status" value="1"/>
</dbReference>
<dbReference type="InterPro" id="IPR017972">
    <property type="entry name" value="Cyt_P450_CS"/>
</dbReference>
<dbReference type="InParanoid" id="A0A0C3KLH1"/>
<dbReference type="EMBL" id="KN831952">
    <property type="protein sequence ID" value="KIO10452.1"/>
    <property type="molecule type" value="Genomic_DNA"/>
</dbReference>
<comment type="cofactor">
    <cofactor evidence="1 13">
        <name>heme</name>
        <dbReference type="ChEBI" id="CHEBI:30413"/>
    </cofactor>
</comment>
<evidence type="ECO:0000256" key="1">
    <source>
        <dbReference type="ARBA" id="ARBA00001971"/>
    </source>
</evidence>
<comment type="pathway">
    <text evidence="3">Secondary metabolite biosynthesis; terpenoid biosynthesis.</text>
</comment>
<evidence type="ECO:0000256" key="11">
    <source>
        <dbReference type="ARBA" id="ARBA00023033"/>
    </source>
</evidence>
<sequence>MDRYLTPLCLSLVLYAIYRRYTRTSLSRVRGPKSTSFLFGNLAELYQDMAGEAEFRWQNLYGNVIRVKGILGEDQLVVTDPKALSRIFVTAAYQFPKVPERRILTFMMLGKSVLWADGDVHKRQRKILNPGFGGAESRAFLAVSQASAQAMVAKWMEFVEADNSGKIVMDIPSWVSRAALDAIGEGAFDVRLGSLENSESPLAKNYQGLLLSVFGSPSALQIFVQEAIKYIPTSILEYWVKYAPVPRATRLREAKKVTTATAATMVTEKAESLLQGKGGRDIFSLLVKANMDADAKNKLSDEELYSQMRVILFAGHETTSNSIGWALLEMSRTPEIQSRLRSEIRQHESAIRARGDTQITASDLDNMPYLNAVVKETLRYHCVLPQVFRMASQDYVLPLSQPITTESGELMHEILVPKGTRILASVAAYNRNKDMWGEDADMFNPDRWLDGIAKDKKEASVGVYSSLLTFGGGPRACLGWRFAVIEIQAFLVEIINQFEVSLTEKAMHIRRESSLVMVPTVDGEVSRGVQLPLAISVAPRDDDAY</sequence>
<comment type="subcellular location">
    <subcellularLocation>
        <location evidence="2">Membrane</location>
    </subcellularLocation>
</comment>
<evidence type="ECO:0000256" key="6">
    <source>
        <dbReference type="ARBA" id="ARBA00022692"/>
    </source>
</evidence>
<keyword evidence="11 14" id="KW-0503">Monooxygenase</keyword>
<comment type="similarity">
    <text evidence="4 14">Belongs to the cytochrome P450 family.</text>
</comment>